<evidence type="ECO:0000313" key="2">
    <source>
        <dbReference type="Proteomes" id="UP000183832"/>
    </source>
</evidence>
<accession>A0A1J1J293</accession>
<gene>
    <name evidence="1" type="ORF">CLUMA_CG019248</name>
</gene>
<evidence type="ECO:0000313" key="1">
    <source>
        <dbReference type="EMBL" id="CRL05900.1"/>
    </source>
</evidence>
<dbReference type="EMBL" id="CVRI01000066">
    <property type="protein sequence ID" value="CRL05900.1"/>
    <property type="molecule type" value="Genomic_DNA"/>
</dbReference>
<protein>
    <submittedName>
        <fullName evidence="1">CLUMA_CG019248, isoform A</fullName>
    </submittedName>
</protein>
<name>A0A1J1J293_9DIPT</name>
<sequence length="71" mass="8449">MTLCTMNEIRKLQHTTPSCYSHSEMSALMEMNNQLNEKIFDRQQKSIKTMLQSIKMTERSFCNVYKINIQK</sequence>
<dbReference type="AlphaFoldDB" id="A0A1J1J293"/>
<dbReference type="Proteomes" id="UP000183832">
    <property type="component" value="Unassembled WGS sequence"/>
</dbReference>
<reference evidence="1 2" key="1">
    <citation type="submission" date="2015-04" db="EMBL/GenBank/DDBJ databases">
        <authorList>
            <person name="Syromyatnikov M.Y."/>
            <person name="Popov V.N."/>
        </authorList>
    </citation>
    <scope>NUCLEOTIDE SEQUENCE [LARGE SCALE GENOMIC DNA]</scope>
</reference>
<keyword evidence="2" id="KW-1185">Reference proteome</keyword>
<proteinExistence type="predicted"/>
<organism evidence="1 2">
    <name type="scientific">Clunio marinus</name>
    <dbReference type="NCBI Taxonomy" id="568069"/>
    <lineage>
        <taxon>Eukaryota</taxon>
        <taxon>Metazoa</taxon>
        <taxon>Ecdysozoa</taxon>
        <taxon>Arthropoda</taxon>
        <taxon>Hexapoda</taxon>
        <taxon>Insecta</taxon>
        <taxon>Pterygota</taxon>
        <taxon>Neoptera</taxon>
        <taxon>Endopterygota</taxon>
        <taxon>Diptera</taxon>
        <taxon>Nematocera</taxon>
        <taxon>Chironomoidea</taxon>
        <taxon>Chironomidae</taxon>
        <taxon>Clunio</taxon>
    </lineage>
</organism>